<accession>A0A0B6YM80</accession>
<proteinExistence type="predicted"/>
<gene>
    <name evidence="3" type="primary">ORF28742</name>
</gene>
<organism evidence="3">
    <name type="scientific">Arion vulgaris</name>
    <dbReference type="NCBI Taxonomy" id="1028688"/>
    <lineage>
        <taxon>Eukaryota</taxon>
        <taxon>Metazoa</taxon>
        <taxon>Spiralia</taxon>
        <taxon>Lophotrochozoa</taxon>
        <taxon>Mollusca</taxon>
        <taxon>Gastropoda</taxon>
        <taxon>Heterobranchia</taxon>
        <taxon>Euthyneura</taxon>
        <taxon>Panpulmonata</taxon>
        <taxon>Eupulmonata</taxon>
        <taxon>Stylommatophora</taxon>
        <taxon>Helicina</taxon>
        <taxon>Arionoidea</taxon>
        <taxon>Arionidae</taxon>
        <taxon>Arion</taxon>
    </lineage>
</organism>
<feature type="transmembrane region" description="Helical" evidence="2">
    <location>
        <begin position="6"/>
        <end position="31"/>
    </location>
</feature>
<feature type="compositionally biased region" description="Acidic residues" evidence="1">
    <location>
        <begin position="98"/>
        <end position="108"/>
    </location>
</feature>
<evidence type="ECO:0000256" key="1">
    <source>
        <dbReference type="SAM" id="MobiDB-lite"/>
    </source>
</evidence>
<feature type="non-terminal residue" evidence="3">
    <location>
        <position position="1"/>
    </location>
</feature>
<reference evidence="3" key="1">
    <citation type="submission" date="2014-12" db="EMBL/GenBank/DDBJ databases">
        <title>Insight into the proteome of Arion vulgaris.</title>
        <authorList>
            <person name="Aradska J."/>
            <person name="Bulat T."/>
            <person name="Smidak R."/>
            <person name="Sarate P."/>
            <person name="Gangsoo J."/>
            <person name="Sialana F."/>
            <person name="Bilban M."/>
            <person name="Lubec G."/>
        </authorList>
    </citation>
    <scope>NUCLEOTIDE SEQUENCE</scope>
    <source>
        <tissue evidence="3">Skin</tissue>
    </source>
</reference>
<protein>
    <submittedName>
        <fullName evidence="3">Uncharacterized protein</fullName>
    </submittedName>
</protein>
<name>A0A0B6YM80_9EUPU</name>
<dbReference type="AlphaFoldDB" id="A0A0B6YM80"/>
<sequence>STVLPASIQGAIVASCLGVAIILLIITIILWRKGHTHKGLKRVCVPSAAESSHIADEDSKVPPLVNCDRHSLTLSDHNFVFRHYFDHLVTDPKLMADGDVENEEDVDEPVTHKEGDSLYSSQPSLYSHRSDAGYGMESTV</sequence>
<keyword evidence="2" id="KW-1133">Transmembrane helix</keyword>
<evidence type="ECO:0000256" key="2">
    <source>
        <dbReference type="SAM" id="Phobius"/>
    </source>
</evidence>
<keyword evidence="2" id="KW-0472">Membrane</keyword>
<feature type="compositionally biased region" description="Polar residues" evidence="1">
    <location>
        <begin position="118"/>
        <end position="127"/>
    </location>
</feature>
<evidence type="ECO:0000313" key="3">
    <source>
        <dbReference type="EMBL" id="CEK56881.1"/>
    </source>
</evidence>
<feature type="region of interest" description="Disordered" evidence="1">
    <location>
        <begin position="96"/>
        <end position="140"/>
    </location>
</feature>
<keyword evidence="2" id="KW-0812">Transmembrane</keyword>
<dbReference type="EMBL" id="HACG01010016">
    <property type="protein sequence ID" value="CEK56881.1"/>
    <property type="molecule type" value="Transcribed_RNA"/>
</dbReference>